<dbReference type="InterPro" id="IPR034422">
    <property type="entry name" value="HydE/PylB-like"/>
</dbReference>
<evidence type="ECO:0000313" key="8">
    <source>
        <dbReference type="EMBL" id="EJR29917.1"/>
    </source>
</evidence>
<feature type="binding site" evidence="5">
    <location>
        <position position="55"/>
    </location>
    <ligand>
        <name>[4Fe-4S] cluster</name>
        <dbReference type="ChEBI" id="CHEBI:49883"/>
        <note>4Fe-4S-S-AdoMet</note>
    </ligand>
</feature>
<gene>
    <name evidence="8" type="ORF">III_05686</name>
</gene>
<dbReference type="PANTHER" id="PTHR43726:SF1">
    <property type="entry name" value="BIOTIN SYNTHASE"/>
    <property type="match status" value="1"/>
</dbReference>
<dbReference type="GO" id="GO:0051536">
    <property type="term" value="F:iron-sulfur cluster binding"/>
    <property type="evidence" value="ECO:0007669"/>
    <property type="project" value="UniProtKB-KW"/>
</dbReference>
<dbReference type="SUPFAM" id="SSF102114">
    <property type="entry name" value="Radical SAM enzymes"/>
    <property type="match status" value="1"/>
</dbReference>
<dbReference type="InterPro" id="IPR006638">
    <property type="entry name" value="Elp3/MiaA/NifB-like_rSAM"/>
</dbReference>
<feature type="binding site" evidence="6">
    <location>
        <position position="278"/>
    </location>
    <ligand>
        <name>(3R)-3-methyl-D-ornithine</name>
        <dbReference type="ChEBI" id="CHEBI:64642"/>
    </ligand>
</feature>
<name>A0ABC9QUS1_BACMY</name>
<evidence type="ECO:0000256" key="3">
    <source>
        <dbReference type="ARBA" id="ARBA00023004"/>
    </source>
</evidence>
<feature type="binding site" evidence="5">
    <location>
        <position position="52"/>
    </location>
    <ligand>
        <name>[4Fe-4S] cluster</name>
        <dbReference type="ChEBI" id="CHEBI:49883"/>
        <note>4Fe-4S-S-AdoMet</note>
    </ligand>
</feature>
<dbReference type="PIRSF" id="PIRSF004762">
    <property type="entry name" value="CHP00423"/>
    <property type="match status" value="1"/>
</dbReference>
<dbReference type="EMBL" id="AHEV01000051">
    <property type="protein sequence ID" value="EJR29917.1"/>
    <property type="molecule type" value="Genomic_DNA"/>
</dbReference>
<evidence type="ECO:0000256" key="1">
    <source>
        <dbReference type="ARBA" id="ARBA00022691"/>
    </source>
</evidence>
<dbReference type="SFLD" id="SFLDG01060">
    <property type="entry name" value="BATS_domain_containing"/>
    <property type="match status" value="1"/>
</dbReference>
<feature type="binding site" evidence="6">
    <location>
        <position position="167"/>
    </location>
    <ligand>
        <name>S-adenosyl-L-methionine</name>
        <dbReference type="ChEBI" id="CHEBI:59789"/>
    </ligand>
</feature>
<evidence type="ECO:0000256" key="2">
    <source>
        <dbReference type="ARBA" id="ARBA00022723"/>
    </source>
</evidence>
<feature type="binding site" evidence="6">
    <location>
        <position position="160"/>
    </location>
    <ligand>
        <name>S-adenosyl-L-methionine</name>
        <dbReference type="ChEBI" id="CHEBI:59789"/>
    </ligand>
</feature>
<keyword evidence="1 5" id="KW-0949">S-adenosyl-L-methionine</keyword>
<evidence type="ECO:0000259" key="7">
    <source>
        <dbReference type="PROSITE" id="PS51918"/>
    </source>
</evidence>
<dbReference type="PROSITE" id="PS51918">
    <property type="entry name" value="RADICAL_SAM"/>
    <property type="match status" value="1"/>
</dbReference>
<feature type="domain" description="Radical SAM core" evidence="7">
    <location>
        <begin position="34"/>
        <end position="256"/>
    </location>
</feature>
<feature type="binding site" evidence="5">
    <location>
        <position position="48"/>
    </location>
    <ligand>
        <name>[4Fe-4S] cluster</name>
        <dbReference type="ChEBI" id="CHEBI:49883"/>
        <note>4Fe-4S-S-AdoMet</note>
    </ligand>
</feature>
<feature type="binding site" evidence="6">
    <location>
        <position position="149"/>
    </location>
    <ligand>
        <name>S-adenosyl-L-methionine</name>
        <dbReference type="ChEBI" id="CHEBI:59789"/>
    </ligand>
</feature>
<dbReference type="CDD" id="cd01335">
    <property type="entry name" value="Radical_SAM"/>
    <property type="match status" value="1"/>
</dbReference>
<organism evidence="8 9">
    <name type="scientific">Bacillus mycoides</name>
    <dbReference type="NCBI Taxonomy" id="1405"/>
    <lineage>
        <taxon>Bacteria</taxon>
        <taxon>Bacillati</taxon>
        <taxon>Bacillota</taxon>
        <taxon>Bacilli</taxon>
        <taxon>Bacillales</taxon>
        <taxon>Bacillaceae</taxon>
        <taxon>Bacillus</taxon>
        <taxon>Bacillus cereus group</taxon>
    </lineage>
</organism>
<proteinExistence type="predicted"/>
<sequence length="331" mass="37098">MNKHEVIERLTTIGKEQELLFQEARESRFQAYGDISLLRGVIELTNQCRVNCNYCPMRRDNMKNNNIFMLDEKAILNAAQNIKNNNINIVFFQAGEIPATTKFIGEIIPKVKEIFNGDVEILLNLGVKKREEYKYLRDQGATSFILKHETSDPILHEALRHEPLKVRIQAITDLLELGYFVGAGSIIGLPNQSIESIAEDILLAKRLGVHMSSVSTFIPAPNTPLENLPNGSINTTLNAIATMRLLSPQWLIPSVSALEKTMKGGQVLGYHAGANVMTINFTPDSQSDKYLIYGEDRFVVKLNHAQETLKSAGLKATTSIFNQLLKNQFLI</sequence>
<dbReference type="InterPro" id="IPR007197">
    <property type="entry name" value="rSAM"/>
</dbReference>
<dbReference type="RefSeq" id="WP_002169751.1">
    <property type="nucleotide sequence ID" value="NZ_JH792253.1"/>
</dbReference>
<dbReference type="PANTHER" id="PTHR43726">
    <property type="entry name" value="3-METHYLORNITHINE SYNTHASE"/>
    <property type="match status" value="1"/>
</dbReference>
<keyword evidence="2" id="KW-0479">Metal-binding</keyword>
<keyword evidence="5" id="KW-0004">4Fe-4S</keyword>
<evidence type="ECO:0000256" key="4">
    <source>
        <dbReference type="ARBA" id="ARBA00023014"/>
    </source>
</evidence>
<evidence type="ECO:0000313" key="9">
    <source>
        <dbReference type="Proteomes" id="UP000006976"/>
    </source>
</evidence>
<dbReference type="Gene3D" id="3.20.20.70">
    <property type="entry name" value="Aldolase class I"/>
    <property type="match status" value="1"/>
</dbReference>
<evidence type="ECO:0000256" key="5">
    <source>
        <dbReference type="PIRSR" id="PIRSR004762-1"/>
    </source>
</evidence>
<dbReference type="InterPro" id="IPR013785">
    <property type="entry name" value="Aldolase_TIM"/>
</dbReference>
<keyword evidence="4 5" id="KW-0411">Iron-sulfur</keyword>
<dbReference type="SFLD" id="SFLDS00029">
    <property type="entry name" value="Radical_SAM"/>
    <property type="match status" value="1"/>
</dbReference>
<protein>
    <recommendedName>
        <fullName evidence="7">Radical SAM core domain-containing protein</fullName>
    </recommendedName>
</protein>
<dbReference type="Proteomes" id="UP000006976">
    <property type="component" value="Unassembled WGS sequence"/>
</dbReference>
<keyword evidence="3 5" id="KW-0408">Iron</keyword>
<comment type="caution">
    <text evidence="8">The sequence shown here is derived from an EMBL/GenBank/DDBJ whole genome shotgun (WGS) entry which is preliminary data.</text>
</comment>
<dbReference type="SFLD" id="SFLDG01280">
    <property type="entry name" value="HydE/PylB-like"/>
    <property type="match status" value="1"/>
</dbReference>
<dbReference type="InterPro" id="IPR058240">
    <property type="entry name" value="rSAM_sf"/>
</dbReference>
<dbReference type="GO" id="GO:0046872">
    <property type="term" value="F:metal ion binding"/>
    <property type="evidence" value="ECO:0007669"/>
    <property type="project" value="UniProtKB-KW"/>
</dbReference>
<accession>A0ABC9QUS1</accession>
<comment type="cofactor">
    <cofactor evidence="5">
        <name>[4Fe-4S] cluster</name>
        <dbReference type="ChEBI" id="CHEBI:49883"/>
    </cofactor>
    <text evidence="5">Binds 1 [4Fe-4S] cluster. The cluster is coordinated with 3 cysteines and an exchangeable S-adenosyl-L-methionine.</text>
</comment>
<evidence type="ECO:0000256" key="6">
    <source>
        <dbReference type="PIRSR" id="PIRSR004762-2"/>
    </source>
</evidence>
<dbReference type="SMART" id="SM00729">
    <property type="entry name" value="Elp3"/>
    <property type="match status" value="1"/>
</dbReference>
<dbReference type="AlphaFoldDB" id="A0ABC9QUS1"/>
<dbReference type="Pfam" id="PF04055">
    <property type="entry name" value="Radical_SAM"/>
    <property type="match status" value="1"/>
</dbReference>
<reference evidence="8 9" key="1">
    <citation type="submission" date="2012-04" db="EMBL/GenBank/DDBJ databases">
        <title>The Genome Sequence of Bacillus cereus VD078.</title>
        <authorList>
            <consortium name="The Broad Institute Genome Sequencing Platform"/>
            <consortium name="The Broad Institute Genome Sequencing Center for Infectious Disease"/>
            <person name="Feldgarden M."/>
            <person name="Van der Auwera G.A."/>
            <person name="Mahillon J."/>
            <person name="Duprez V."/>
            <person name="Timmery S."/>
            <person name="Mattelet C."/>
            <person name="Dierick K."/>
            <person name="Sun M."/>
            <person name="Yu Z."/>
            <person name="Zhu L."/>
            <person name="Hu X."/>
            <person name="Shank E.B."/>
            <person name="Swiecicka I."/>
            <person name="Hansen B.M."/>
            <person name="Andrup L."/>
            <person name="Young S.K."/>
            <person name="Zeng Q."/>
            <person name="Gargeya S."/>
            <person name="Fitzgerald M."/>
            <person name="Haas B."/>
            <person name="Abouelleil A."/>
            <person name="Alvarado L."/>
            <person name="Arachchi H.M."/>
            <person name="Berlin A."/>
            <person name="Chapman S.B."/>
            <person name="Goldberg J."/>
            <person name="Griggs A."/>
            <person name="Gujja S."/>
            <person name="Hansen M."/>
            <person name="Howarth C."/>
            <person name="Imamovic A."/>
            <person name="Larimer J."/>
            <person name="McCowen C."/>
            <person name="Montmayeur A."/>
            <person name="Murphy C."/>
            <person name="Neiman D."/>
            <person name="Pearson M."/>
            <person name="Priest M."/>
            <person name="Roberts A."/>
            <person name="Saif S."/>
            <person name="Shea T."/>
            <person name="Sisk P."/>
            <person name="Sykes S."/>
            <person name="Wortman J."/>
            <person name="Nusbaum C."/>
            <person name="Birren B."/>
        </authorList>
    </citation>
    <scope>NUCLEOTIDE SEQUENCE [LARGE SCALE GENOMIC DNA]</scope>
    <source>
        <strain evidence="8 9">VD078</strain>
    </source>
</reference>